<dbReference type="OrthoDB" id="9919588at2"/>
<reference evidence="1 2" key="1">
    <citation type="submission" date="2016-04" db="EMBL/GenBank/DDBJ databases">
        <title>Chloroflexus islandicus sp. nov., a thermophilic filamentous anoxygenic phototrophic bacterium from geyser Strokkur (Iceland).</title>
        <authorList>
            <person name="Gaisin V.A."/>
            <person name="Kalashnikov A.M."/>
            <person name="Sukhacheva M.V."/>
            <person name="Grouzdev D.S."/>
            <person name="Ivanov T.M."/>
            <person name="Kuznetsov B."/>
            <person name="Gorlenko V.M."/>
        </authorList>
    </citation>
    <scope>NUCLEOTIDE SEQUENCE [LARGE SCALE GENOMIC DNA]</scope>
    <source>
        <strain evidence="2">isl-2</strain>
    </source>
</reference>
<evidence type="ECO:0000313" key="2">
    <source>
        <dbReference type="Proteomes" id="UP000078287"/>
    </source>
</evidence>
<accession>A0A178M6Y5</accession>
<protein>
    <submittedName>
        <fullName evidence="1">Uncharacterized protein</fullName>
    </submittedName>
</protein>
<comment type="caution">
    <text evidence="1">The sequence shown here is derived from an EMBL/GenBank/DDBJ whole genome shotgun (WGS) entry which is preliminary data.</text>
</comment>
<evidence type="ECO:0000313" key="1">
    <source>
        <dbReference type="EMBL" id="OAN44303.1"/>
    </source>
</evidence>
<organism evidence="1 2">
    <name type="scientific">Chloroflexus islandicus</name>
    <dbReference type="NCBI Taxonomy" id="1707952"/>
    <lineage>
        <taxon>Bacteria</taxon>
        <taxon>Bacillati</taxon>
        <taxon>Chloroflexota</taxon>
        <taxon>Chloroflexia</taxon>
        <taxon>Chloroflexales</taxon>
        <taxon>Chloroflexineae</taxon>
        <taxon>Chloroflexaceae</taxon>
        <taxon>Chloroflexus</taxon>
    </lineage>
</organism>
<name>A0A178M6Y5_9CHLR</name>
<keyword evidence="2" id="KW-1185">Reference proteome</keyword>
<dbReference type="EMBL" id="LWQS01000069">
    <property type="protein sequence ID" value="OAN44303.1"/>
    <property type="molecule type" value="Genomic_DNA"/>
</dbReference>
<sequence length="151" mass="16593">MTLLFATTRSTAIISPPLVSSLLAYHTLRPTSALTVDTSRHIAWLRAIGVELQGYDEILNYLLQFPGMVNVLHVAVQAVRKHLADLPMKLAVYRDPEIDDRYLLLSVQAPAYTTAVAQGLAAAEAEFLPLLANEEGWLQLNAEIVELADVV</sequence>
<dbReference type="RefSeq" id="WP_066789521.1">
    <property type="nucleotide sequence ID" value="NZ_LWQS01000069.1"/>
</dbReference>
<dbReference type="Proteomes" id="UP000078287">
    <property type="component" value="Unassembled WGS sequence"/>
</dbReference>
<gene>
    <name evidence="1" type="ORF">A6A03_17285</name>
</gene>
<dbReference type="AlphaFoldDB" id="A0A178M6Y5"/>
<proteinExistence type="predicted"/>
<dbReference type="STRING" id="1707952.A6A03_17285"/>